<protein>
    <submittedName>
        <fullName evidence="1">Phosphonate C-P lyase system protein PhnH</fullName>
    </submittedName>
</protein>
<gene>
    <name evidence="1" type="primary">phnH</name>
    <name evidence="1" type="ORF">EF806_04790</name>
</gene>
<evidence type="ECO:0000313" key="1">
    <source>
        <dbReference type="EMBL" id="RZN64298.1"/>
    </source>
</evidence>
<dbReference type="NCBIfam" id="TIGR03292">
    <property type="entry name" value="PhnH_redo"/>
    <property type="match status" value="1"/>
</dbReference>
<name>A0A520KRL6_METT2</name>
<proteinExistence type="predicted"/>
<organism evidence="1 2">
    <name type="scientific">Methanoliparum thermophilum</name>
    <dbReference type="NCBI Taxonomy" id="2491083"/>
    <lineage>
        <taxon>Archaea</taxon>
        <taxon>Methanobacteriati</taxon>
        <taxon>Methanobacteriota</taxon>
        <taxon>Candidatus Methanoliparia</taxon>
        <taxon>Candidatus Methanoliparales</taxon>
        <taxon>Candidatus Methanoliparaceae</taxon>
        <taxon>Candidatus Methanoliparum</taxon>
    </lineage>
</organism>
<dbReference type="AlphaFoldDB" id="A0A520KRL6"/>
<dbReference type="InterPro" id="IPR038058">
    <property type="entry name" value="PhnH-like_sp"/>
</dbReference>
<accession>A0A520KRL6</accession>
<dbReference type="EMBL" id="RXIF01000007">
    <property type="protein sequence ID" value="RZN64298.1"/>
    <property type="molecule type" value="Genomic_DNA"/>
</dbReference>
<keyword evidence="1" id="KW-0456">Lyase</keyword>
<dbReference type="Pfam" id="PF05845">
    <property type="entry name" value="PhnH"/>
    <property type="match status" value="1"/>
</dbReference>
<evidence type="ECO:0000313" key="2">
    <source>
        <dbReference type="Proteomes" id="UP000317158"/>
    </source>
</evidence>
<comment type="caution">
    <text evidence="1">The sequence shown here is derived from an EMBL/GenBank/DDBJ whole genome shotgun (WGS) entry which is preliminary data.</text>
</comment>
<dbReference type="SUPFAM" id="SSF159709">
    <property type="entry name" value="PhnH-like"/>
    <property type="match status" value="1"/>
</dbReference>
<dbReference type="InterPro" id="IPR008772">
    <property type="entry name" value="Phosphonate_metab_PhnH"/>
</dbReference>
<dbReference type="GO" id="GO:0016829">
    <property type="term" value="F:lyase activity"/>
    <property type="evidence" value="ECO:0007669"/>
    <property type="project" value="UniProtKB-KW"/>
</dbReference>
<dbReference type="Gene3D" id="3.40.50.11310">
    <property type="entry name" value="Bacterial phosphonate metabolism protein PhnH"/>
    <property type="match status" value="1"/>
</dbReference>
<sequence>MLKDFESCFNCQRIFRMVLDSMSRPGKINNINDFSGIKDGYQYDSMLKILITLLDNEVTFSMSAQMGEQFKKDVAEFTGSIISEIQSADFYIARGNELNHEILRLKKGTLQFPDDSCTVIMAVDSIIRAVAEHSLSASRLRLQGPGIKDYSFAAVEGLNLQNIDLIKQRNAEYPLGIDVILIDDYGNVLCLPRTVKIEVEVD</sequence>
<dbReference type="GO" id="GO:0019634">
    <property type="term" value="P:organic phosphonate metabolic process"/>
    <property type="evidence" value="ECO:0007669"/>
    <property type="project" value="InterPro"/>
</dbReference>
<reference evidence="1 2" key="1">
    <citation type="journal article" date="2019" name="Nat. Microbiol.">
        <title>Wide diversity of methane and short-chain alkane metabolisms in uncultured archaea.</title>
        <authorList>
            <person name="Borrel G."/>
            <person name="Adam P.S."/>
            <person name="McKay L.J."/>
            <person name="Chen L.X."/>
            <person name="Sierra-Garcia I.N."/>
            <person name="Sieber C.M."/>
            <person name="Letourneur Q."/>
            <person name="Ghozlane A."/>
            <person name="Andersen G.L."/>
            <person name="Li W.J."/>
            <person name="Hallam S.J."/>
            <person name="Muyzer G."/>
            <person name="de Oliveira V.M."/>
            <person name="Inskeep W.P."/>
            <person name="Banfield J.F."/>
            <person name="Gribaldo S."/>
        </authorList>
    </citation>
    <scope>NUCLEOTIDE SEQUENCE [LARGE SCALE GENOMIC DNA]</scope>
    <source>
        <strain evidence="1">NM1a</strain>
    </source>
</reference>
<dbReference type="PIRSF" id="PIRSF020680">
    <property type="entry name" value="PhnH"/>
    <property type="match status" value="1"/>
</dbReference>
<dbReference type="Proteomes" id="UP000317158">
    <property type="component" value="Unassembled WGS sequence"/>
</dbReference>